<dbReference type="GO" id="GO:0004519">
    <property type="term" value="F:endonuclease activity"/>
    <property type="evidence" value="ECO:0007669"/>
    <property type="project" value="UniProtKB-KW"/>
</dbReference>
<feature type="non-terminal residue" evidence="2">
    <location>
        <position position="68"/>
    </location>
</feature>
<keyword evidence="2" id="KW-0255">Endonuclease</keyword>
<protein>
    <submittedName>
        <fullName evidence="2">Restriction endonuclease subunit R</fullName>
    </submittedName>
</protein>
<proteinExistence type="predicted"/>
<sequence>MQELNLPVYAFRIKTEGTKKYIFDSVRKRFVLLTPEEWVRQHFMRYLNEEKKYPESLMAVEKQITLNG</sequence>
<reference evidence="2" key="1">
    <citation type="journal article" date="2020" name="mSystems">
        <title>Genome- and Community-Level Interaction Insights into Carbon Utilization and Element Cycling Functions of Hydrothermarchaeota in Hydrothermal Sediment.</title>
        <authorList>
            <person name="Zhou Z."/>
            <person name="Liu Y."/>
            <person name="Xu W."/>
            <person name="Pan J."/>
            <person name="Luo Z.H."/>
            <person name="Li M."/>
        </authorList>
    </citation>
    <scope>NUCLEOTIDE SEQUENCE [LARGE SCALE GENOMIC DNA]</scope>
    <source>
        <strain evidence="2">SpSt-1217</strain>
    </source>
</reference>
<name>A0A831PJV6_9BACT</name>
<organism evidence="2">
    <name type="scientific">Mariniphaga anaerophila</name>
    <dbReference type="NCBI Taxonomy" id="1484053"/>
    <lineage>
        <taxon>Bacteria</taxon>
        <taxon>Pseudomonadati</taxon>
        <taxon>Bacteroidota</taxon>
        <taxon>Bacteroidia</taxon>
        <taxon>Marinilabiliales</taxon>
        <taxon>Prolixibacteraceae</taxon>
        <taxon>Mariniphaga</taxon>
    </lineage>
</organism>
<evidence type="ECO:0000313" key="2">
    <source>
        <dbReference type="EMBL" id="HDR50915.1"/>
    </source>
</evidence>
<dbReference type="Proteomes" id="UP000886047">
    <property type="component" value="Unassembled WGS sequence"/>
</dbReference>
<dbReference type="AlphaFoldDB" id="A0A831PJV6"/>
<evidence type="ECO:0000259" key="1">
    <source>
        <dbReference type="Pfam" id="PF13588"/>
    </source>
</evidence>
<accession>A0A831PJV6</accession>
<dbReference type="InterPro" id="IPR029464">
    <property type="entry name" value="HSDR_N"/>
</dbReference>
<keyword evidence="2" id="KW-0540">Nuclease</keyword>
<feature type="domain" description="Type I restriction enzyme R protein N-terminal" evidence="1">
    <location>
        <begin position="35"/>
        <end position="67"/>
    </location>
</feature>
<gene>
    <name evidence="2" type="ORF">ENN90_04740</name>
</gene>
<dbReference type="EMBL" id="DSDK01000265">
    <property type="protein sequence ID" value="HDR50915.1"/>
    <property type="molecule type" value="Genomic_DNA"/>
</dbReference>
<dbReference type="Pfam" id="PF13588">
    <property type="entry name" value="HSDR_N_2"/>
    <property type="match status" value="1"/>
</dbReference>
<keyword evidence="2" id="KW-0378">Hydrolase</keyword>
<comment type="caution">
    <text evidence="2">The sequence shown here is derived from an EMBL/GenBank/DDBJ whole genome shotgun (WGS) entry which is preliminary data.</text>
</comment>